<evidence type="ECO:0000259" key="7">
    <source>
        <dbReference type="SMART" id="SM01382"/>
    </source>
</evidence>
<dbReference type="FunFam" id="2.40.50.140:FF:000254">
    <property type="entry name" value="Ribosomal protein L2 mitochondrion"/>
    <property type="match status" value="1"/>
</dbReference>
<dbReference type="PANTHER" id="PTHR13691">
    <property type="entry name" value="RIBOSOMAL PROTEIN L2"/>
    <property type="match status" value="1"/>
</dbReference>
<evidence type="ECO:0000256" key="1">
    <source>
        <dbReference type="ARBA" id="ARBA00004173"/>
    </source>
</evidence>
<evidence type="ECO:0000259" key="8">
    <source>
        <dbReference type="SMART" id="SM01383"/>
    </source>
</evidence>
<dbReference type="Gramene" id="ONK70464">
    <property type="protein sequence ID" value="ONK70464"/>
    <property type="gene ID" value="A4U43_C05F33990"/>
</dbReference>
<dbReference type="GO" id="GO:0005762">
    <property type="term" value="C:mitochondrial large ribosomal subunit"/>
    <property type="evidence" value="ECO:0007669"/>
    <property type="project" value="TreeGrafter"/>
</dbReference>
<evidence type="ECO:0000256" key="4">
    <source>
        <dbReference type="ARBA" id="ARBA00023128"/>
    </source>
</evidence>
<dbReference type="InterPro" id="IPR022666">
    <property type="entry name" value="Ribosomal_uL2_RNA-bd_dom"/>
</dbReference>
<keyword evidence="10" id="KW-1185">Reference proteome</keyword>
<dbReference type="SMART" id="SM01383">
    <property type="entry name" value="Ribosomal_L2"/>
    <property type="match status" value="1"/>
</dbReference>
<dbReference type="InterPro" id="IPR008991">
    <property type="entry name" value="Translation_prot_SH3-like_sf"/>
</dbReference>
<gene>
    <name evidence="9" type="ORF">A4U43_C05F33990</name>
</gene>
<dbReference type="AlphaFoldDB" id="A0A5P1EX79"/>
<organism evidence="9 10">
    <name type="scientific">Asparagus officinalis</name>
    <name type="common">Garden asparagus</name>
    <dbReference type="NCBI Taxonomy" id="4686"/>
    <lineage>
        <taxon>Eukaryota</taxon>
        <taxon>Viridiplantae</taxon>
        <taxon>Streptophyta</taxon>
        <taxon>Embryophyta</taxon>
        <taxon>Tracheophyta</taxon>
        <taxon>Spermatophyta</taxon>
        <taxon>Magnoliopsida</taxon>
        <taxon>Liliopsida</taxon>
        <taxon>Asparagales</taxon>
        <taxon>Asparagaceae</taxon>
        <taxon>Asparagoideae</taxon>
        <taxon>Asparagus</taxon>
    </lineage>
</organism>
<dbReference type="InterPro" id="IPR014722">
    <property type="entry name" value="Rib_uL2_dom2"/>
</dbReference>
<dbReference type="InterPro" id="IPR056176">
    <property type="entry name" value="TPR_COPA_B"/>
</dbReference>
<feature type="domain" description="Large ribosomal subunit protein uL2 RNA-binding" evidence="8">
    <location>
        <begin position="32"/>
        <end position="99"/>
    </location>
</feature>
<sequence>MTKTRERMRRVQKEKGRVLKALISKSTGKTAGRNSSGRITSFHRGGGSKRLQRTVDLKRNTPATGVVERIEYDPNRSSRVALVRWIDGVNLLRRGQRKADDDLSPSAGSKVLESPISSVFSFSTLPGGVDQKQGSSSRSSLQPKCLPKNYVAIGEETVRASPFSSSPLDAEGENPTVLPSSLGFRFPRIAVAGARPAFFAPRAAGEEDIGENLTLDEIWRWKTRSIDRKVALSWQSSGFVESRPKLEQSNLLPTQVLSYALSNGRSLYQNAAPVKPKVGKGPKEGCVPVSYIIASDHLEPGKTVVNCDLPKPLQSKKLLKADQGADMQKKLQEISYERLDLSLQVGNCIPLTDIRMGSWVHDIELRPGQGAKLARSAGTYAKVIKEQDAQCLIRMPSGVEKWLSRHPQYYCQGYENYFSFSPLGSTPSVTLAVIAVREKSEDELGPPMLLERMVKIQLDMVQECLSQAMDLSGLLLIYSALGDAEGIAKLASLAEWFVTYLFCSR</sequence>
<dbReference type="EMBL" id="CM007385">
    <property type="protein sequence ID" value="ONK70464.1"/>
    <property type="molecule type" value="Genomic_DNA"/>
</dbReference>
<protein>
    <recommendedName>
        <fullName evidence="6">60S ribosomal protein L2, mitochondrial</fullName>
    </recommendedName>
</protein>
<evidence type="ECO:0000256" key="5">
    <source>
        <dbReference type="ARBA" id="ARBA00023274"/>
    </source>
</evidence>
<dbReference type="InterPro" id="IPR022669">
    <property type="entry name" value="Ribosomal_uL2_C"/>
</dbReference>
<accession>A0A5P1EX79</accession>
<evidence type="ECO:0000313" key="9">
    <source>
        <dbReference type="EMBL" id="ONK70464.1"/>
    </source>
</evidence>
<dbReference type="GO" id="GO:0003723">
    <property type="term" value="F:RNA binding"/>
    <property type="evidence" value="ECO:0007669"/>
    <property type="project" value="TreeGrafter"/>
</dbReference>
<dbReference type="InterPro" id="IPR002171">
    <property type="entry name" value="Ribosomal_uL2"/>
</dbReference>
<dbReference type="Pfam" id="PF00181">
    <property type="entry name" value="Ribosomal_L2_N"/>
    <property type="match status" value="1"/>
</dbReference>
<dbReference type="SUPFAM" id="SSF50249">
    <property type="entry name" value="Nucleic acid-binding proteins"/>
    <property type="match status" value="1"/>
</dbReference>
<dbReference type="Proteomes" id="UP000243459">
    <property type="component" value="Chromosome 5"/>
</dbReference>
<dbReference type="Gene3D" id="2.30.30.30">
    <property type="match status" value="1"/>
</dbReference>
<dbReference type="Gene3D" id="2.40.50.140">
    <property type="entry name" value="Nucleic acid-binding proteins"/>
    <property type="match status" value="1"/>
</dbReference>
<dbReference type="SUPFAM" id="SSF50104">
    <property type="entry name" value="Translation proteins SH3-like domain"/>
    <property type="match status" value="1"/>
</dbReference>
<evidence type="ECO:0000256" key="6">
    <source>
        <dbReference type="ARBA" id="ARBA00078513"/>
    </source>
</evidence>
<name>A0A5P1EX79_ASPOF</name>
<evidence type="ECO:0000256" key="3">
    <source>
        <dbReference type="ARBA" id="ARBA00022980"/>
    </source>
</evidence>
<reference evidence="10" key="1">
    <citation type="journal article" date="2017" name="Nat. Commun.">
        <title>The asparagus genome sheds light on the origin and evolution of a young Y chromosome.</title>
        <authorList>
            <person name="Harkess A."/>
            <person name="Zhou J."/>
            <person name="Xu C."/>
            <person name="Bowers J.E."/>
            <person name="Van der Hulst R."/>
            <person name="Ayyampalayam S."/>
            <person name="Mercati F."/>
            <person name="Riccardi P."/>
            <person name="McKain M.R."/>
            <person name="Kakrana A."/>
            <person name="Tang H."/>
            <person name="Ray J."/>
            <person name="Groenendijk J."/>
            <person name="Arikit S."/>
            <person name="Mathioni S.M."/>
            <person name="Nakano M."/>
            <person name="Shan H."/>
            <person name="Telgmann-Rauber A."/>
            <person name="Kanno A."/>
            <person name="Yue Z."/>
            <person name="Chen H."/>
            <person name="Li W."/>
            <person name="Chen Y."/>
            <person name="Xu X."/>
            <person name="Zhang Y."/>
            <person name="Luo S."/>
            <person name="Chen H."/>
            <person name="Gao J."/>
            <person name="Mao Z."/>
            <person name="Pires J.C."/>
            <person name="Luo M."/>
            <person name="Kudrna D."/>
            <person name="Wing R.A."/>
            <person name="Meyers B.C."/>
            <person name="Yi K."/>
            <person name="Kong H."/>
            <person name="Lavrijsen P."/>
            <person name="Sunseri F."/>
            <person name="Falavigna A."/>
            <person name="Ye Y."/>
            <person name="Leebens-Mack J.H."/>
            <person name="Chen G."/>
        </authorList>
    </citation>
    <scope>NUCLEOTIDE SEQUENCE [LARGE SCALE GENOMIC DNA]</scope>
    <source>
        <strain evidence="10">cv. DH0086</strain>
    </source>
</reference>
<comment type="subcellular location">
    <subcellularLocation>
        <location evidence="1">Mitochondrion</location>
    </subcellularLocation>
</comment>
<dbReference type="GO" id="GO:0003735">
    <property type="term" value="F:structural constituent of ribosome"/>
    <property type="evidence" value="ECO:0007669"/>
    <property type="project" value="InterPro"/>
</dbReference>
<dbReference type="Pfam" id="PF23953">
    <property type="entry name" value="TPR_COPA_B"/>
    <property type="match status" value="1"/>
</dbReference>
<keyword evidence="4" id="KW-0496">Mitochondrion</keyword>
<dbReference type="Gene3D" id="1.25.40.470">
    <property type="match status" value="1"/>
</dbReference>
<dbReference type="InterPro" id="IPR012340">
    <property type="entry name" value="NA-bd_OB-fold"/>
</dbReference>
<evidence type="ECO:0000313" key="10">
    <source>
        <dbReference type="Proteomes" id="UP000243459"/>
    </source>
</evidence>
<keyword evidence="5" id="KW-0687">Ribonucleoprotein</keyword>
<dbReference type="Pfam" id="PF03947">
    <property type="entry name" value="Ribosomal_L2_C"/>
    <property type="match status" value="1"/>
</dbReference>
<comment type="similarity">
    <text evidence="2">Belongs to the universal ribosomal protein uL2 family.</text>
</comment>
<evidence type="ECO:0000256" key="2">
    <source>
        <dbReference type="ARBA" id="ARBA00005636"/>
    </source>
</evidence>
<feature type="domain" description="Large ribosomal subunit protein uL2 C-terminal" evidence="7">
    <location>
        <begin position="343"/>
        <end position="426"/>
    </location>
</feature>
<proteinExistence type="inferred from homology"/>
<dbReference type="SMART" id="SM01382">
    <property type="entry name" value="Ribosomal_L2_C"/>
    <property type="match status" value="1"/>
</dbReference>
<dbReference type="PANTHER" id="PTHR13691:SF72">
    <property type="entry name" value="EXPRESSED PROTEIN"/>
    <property type="match status" value="1"/>
</dbReference>
<keyword evidence="3" id="KW-0689">Ribosomal protein</keyword>
<dbReference type="GO" id="GO:0032543">
    <property type="term" value="P:mitochondrial translation"/>
    <property type="evidence" value="ECO:0007669"/>
    <property type="project" value="TreeGrafter"/>
</dbReference>